<protein>
    <recommendedName>
        <fullName evidence="3">F-box domain-containing protein</fullName>
    </recommendedName>
</protein>
<dbReference type="Proteomes" id="UP001150266">
    <property type="component" value="Unassembled WGS sequence"/>
</dbReference>
<gene>
    <name evidence="1" type="ORF">J3R30DRAFT_3256105</name>
</gene>
<feature type="non-terminal residue" evidence="1">
    <location>
        <position position="89"/>
    </location>
</feature>
<accession>A0A9W9DTM7</accession>
<evidence type="ECO:0000313" key="1">
    <source>
        <dbReference type="EMBL" id="KAJ4483920.1"/>
    </source>
</evidence>
<feature type="non-terminal residue" evidence="1">
    <location>
        <position position="1"/>
    </location>
</feature>
<evidence type="ECO:0008006" key="3">
    <source>
        <dbReference type="Google" id="ProtNLM"/>
    </source>
</evidence>
<organism evidence="1 2">
    <name type="scientific">Lentinula aciculospora</name>
    <dbReference type="NCBI Taxonomy" id="153920"/>
    <lineage>
        <taxon>Eukaryota</taxon>
        <taxon>Fungi</taxon>
        <taxon>Dikarya</taxon>
        <taxon>Basidiomycota</taxon>
        <taxon>Agaricomycotina</taxon>
        <taxon>Agaricomycetes</taxon>
        <taxon>Agaricomycetidae</taxon>
        <taxon>Agaricales</taxon>
        <taxon>Marasmiineae</taxon>
        <taxon>Omphalotaceae</taxon>
        <taxon>Lentinula</taxon>
    </lineage>
</organism>
<evidence type="ECO:0000313" key="2">
    <source>
        <dbReference type="Proteomes" id="UP001150266"/>
    </source>
</evidence>
<dbReference type="SUPFAM" id="SSF81383">
    <property type="entry name" value="F-box domain"/>
    <property type="match status" value="1"/>
</dbReference>
<reference evidence="1" key="1">
    <citation type="submission" date="2022-08" db="EMBL/GenBank/DDBJ databases">
        <title>A Global Phylogenomic Analysis of the Shiitake Genus Lentinula.</title>
        <authorList>
            <consortium name="DOE Joint Genome Institute"/>
            <person name="Sierra-Patev S."/>
            <person name="Min B."/>
            <person name="Naranjo-Ortiz M."/>
            <person name="Looney B."/>
            <person name="Konkel Z."/>
            <person name="Slot J.C."/>
            <person name="Sakamoto Y."/>
            <person name="Steenwyk J.L."/>
            <person name="Rokas A."/>
            <person name="Carro J."/>
            <person name="Camarero S."/>
            <person name="Ferreira P."/>
            <person name="Molpeceres G."/>
            <person name="Ruiz-Duenas F.J."/>
            <person name="Serrano A."/>
            <person name="Henrissat B."/>
            <person name="Drula E."/>
            <person name="Hughes K.W."/>
            <person name="Mata J.L."/>
            <person name="Ishikawa N.K."/>
            <person name="Vargas-Isla R."/>
            <person name="Ushijima S."/>
            <person name="Smith C.A."/>
            <person name="Ahrendt S."/>
            <person name="Andreopoulos W."/>
            <person name="He G."/>
            <person name="Labutti K."/>
            <person name="Lipzen A."/>
            <person name="Ng V."/>
            <person name="Riley R."/>
            <person name="Sandor L."/>
            <person name="Barry K."/>
            <person name="Martinez A.T."/>
            <person name="Xiao Y."/>
            <person name="Gibbons J.G."/>
            <person name="Terashima K."/>
            <person name="Grigoriev I.V."/>
            <person name="Hibbett D.S."/>
        </authorList>
    </citation>
    <scope>NUCLEOTIDE SEQUENCE</scope>
    <source>
        <strain evidence="1">JLM2183</strain>
    </source>
</reference>
<dbReference type="EMBL" id="JAOTPV010000004">
    <property type="protein sequence ID" value="KAJ4483920.1"/>
    <property type="molecule type" value="Genomic_DNA"/>
</dbReference>
<proteinExistence type="predicted"/>
<sequence>TDLDSQIKLMQQSISHLTLQRERILTNIQAYRMILHPIRRLPREVILEIFEWLPDLRVVSSLNSGKAPWTLGQISRGWRGIALSSPELW</sequence>
<dbReference type="OrthoDB" id="3365698at2759"/>
<dbReference type="InterPro" id="IPR036047">
    <property type="entry name" value="F-box-like_dom_sf"/>
</dbReference>
<comment type="caution">
    <text evidence="1">The sequence shown here is derived from an EMBL/GenBank/DDBJ whole genome shotgun (WGS) entry which is preliminary data.</text>
</comment>
<name>A0A9W9DTM7_9AGAR</name>
<dbReference type="Gene3D" id="1.20.1280.50">
    <property type="match status" value="1"/>
</dbReference>
<dbReference type="AlphaFoldDB" id="A0A9W9DTM7"/>
<keyword evidence="2" id="KW-1185">Reference proteome</keyword>